<dbReference type="PANTHER" id="PTHR34293">
    <property type="entry name" value="HTH-TYPE TRANSCRIPTIONAL REGULATOR TRMBL2"/>
    <property type="match status" value="1"/>
</dbReference>
<feature type="domain" description="HTH luxR-type" evidence="1">
    <location>
        <begin position="260"/>
        <end position="317"/>
    </location>
</feature>
<dbReference type="Gene3D" id="1.10.10.10">
    <property type="entry name" value="Winged helix-like DNA-binding domain superfamily/Winged helix DNA-binding domain"/>
    <property type="match status" value="1"/>
</dbReference>
<evidence type="ECO:0000313" key="2">
    <source>
        <dbReference type="EMBL" id="KKZ70584.1"/>
    </source>
</evidence>
<dbReference type="InterPro" id="IPR036388">
    <property type="entry name" value="WH-like_DNA-bd_sf"/>
</dbReference>
<comment type="caution">
    <text evidence="2">The sequence shown here is derived from an EMBL/GenBank/DDBJ whole genome shotgun (WGS) entry which is preliminary data.</text>
</comment>
<keyword evidence="3" id="KW-1185">Reference proteome</keyword>
<dbReference type="EMBL" id="LAQS01000055">
    <property type="protein sequence ID" value="KKZ70584.1"/>
    <property type="molecule type" value="Genomic_DNA"/>
</dbReference>
<dbReference type="GO" id="GO:0006355">
    <property type="term" value="P:regulation of DNA-templated transcription"/>
    <property type="evidence" value="ECO:0007669"/>
    <property type="project" value="InterPro"/>
</dbReference>
<name>A0A2P2GGD4_STREW</name>
<dbReference type="Proteomes" id="UP000265325">
    <property type="component" value="Unassembled WGS sequence"/>
</dbReference>
<dbReference type="GO" id="GO:0003677">
    <property type="term" value="F:DNA binding"/>
    <property type="evidence" value="ECO:0007669"/>
    <property type="project" value="InterPro"/>
</dbReference>
<protein>
    <recommendedName>
        <fullName evidence="1">HTH luxR-type domain-containing protein</fullName>
    </recommendedName>
</protein>
<dbReference type="InterPro" id="IPR016032">
    <property type="entry name" value="Sig_transdc_resp-reg_C-effctor"/>
</dbReference>
<accession>A0A2P2GGD4</accession>
<organism evidence="2 3">
    <name type="scientific">Streptomyces showdoensis</name>
    <dbReference type="NCBI Taxonomy" id="68268"/>
    <lineage>
        <taxon>Bacteria</taxon>
        <taxon>Bacillati</taxon>
        <taxon>Actinomycetota</taxon>
        <taxon>Actinomycetes</taxon>
        <taxon>Kitasatosporales</taxon>
        <taxon>Streptomycetaceae</taxon>
        <taxon>Streptomyces</taxon>
    </lineage>
</organism>
<reference evidence="2 3" key="1">
    <citation type="submission" date="2015-05" db="EMBL/GenBank/DDBJ databases">
        <title>Draft Genome assembly of Streptomyces showdoensis.</title>
        <authorList>
            <person name="Thapa K.K."/>
            <person name="Metsa-Ketela M."/>
        </authorList>
    </citation>
    <scope>NUCLEOTIDE SEQUENCE [LARGE SCALE GENOMIC DNA]</scope>
    <source>
        <strain evidence="2 3">ATCC 15227</strain>
    </source>
</reference>
<evidence type="ECO:0000313" key="3">
    <source>
        <dbReference type="Proteomes" id="UP000265325"/>
    </source>
</evidence>
<dbReference type="AlphaFoldDB" id="A0A2P2GGD4"/>
<dbReference type="InterPro" id="IPR000792">
    <property type="entry name" value="Tscrpt_reg_LuxR_C"/>
</dbReference>
<dbReference type="SMART" id="SM00421">
    <property type="entry name" value="HTH_LUXR"/>
    <property type="match status" value="1"/>
</dbReference>
<gene>
    <name evidence="2" type="ORF">VO63_28165</name>
</gene>
<proteinExistence type="predicted"/>
<dbReference type="SUPFAM" id="SSF46894">
    <property type="entry name" value="C-terminal effector domain of the bipartite response regulators"/>
    <property type="match status" value="1"/>
</dbReference>
<dbReference type="InterPro" id="IPR051797">
    <property type="entry name" value="TrmB-like"/>
</dbReference>
<evidence type="ECO:0000259" key="1">
    <source>
        <dbReference type="SMART" id="SM00421"/>
    </source>
</evidence>
<sequence>MIGQDETCVDVYRLVITQPGWGIAEIAAELGAAESTVRGCLDKLAELSMLYPAKDATDVAPISPEVGLAAYIHRRETEIHSQQLELAAVRAATAELTAIYASQRARHGNAGLEQLEGVNEVRARLSELARHATTEILAFMPGGAQSPEALEASRPLDEQSLSAGVALRTIYLDSVRNDRATTEYARWLSELGGEIRTTPSLPLRMLIADRNVALLPVSPEDTRAGAVILRAPGVVTALLALFEMVWESAAPLHGKQQPAADEPTQQEIELLRLLQKGHTDEVAARKLGLSLRTARRMMSTISQRLGARSRFETGVLAERAGWL</sequence>
<dbReference type="PANTHER" id="PTHR34293:SF1">
    <property type="entry name" value="HTH-TYPE TRANSCRIPTIONAL REGULATOR TRMBL2"/>
    <property type="match status" value="1"/>
</dbReference>